<gene>
    <name evidence="3" type="ORF">GQX73_g376</name>
</gene>
<dbReference type="SUPFAM" id="SSF46689">
    <property type="entry name" value="Homeodomain-like"/>
    <property type="match status" value="2"/>
</dbReference>
<dbReference type="InterPro" id="IPR017930">
    <property type="entry name" value="Myb_dom"/>
</dbReference>
<evidence type="ECO:0000259" key="1">
    <source>
        <dbReference type="PROSITE" id="PS50090"/>
    </source>
</evidence>
<evidence type="ECO:0008006" key="5">
    <source>
        <dbReference type="Google" id="ProtNLM"/>
    </source>
</evidence>
<feature type="domain" description="Myb-like" evidence="1">
    <location>
        <begin position="111"/>
        <end position="158"/>
    </location>
</feature>
<dbReference type="SMART" id="SM00717">
    <property type="entry name" value="SANT"/>
    <property type="match status" value="3"/>
</dbReference>
<dbReference type="GO" id="GO:0000981">
    <property type="term" value="F:DNA-binding transcription factor activity, RNA polymerase II-specific"/>
    <property type="evidence" value="ECO:0007669"/>
    <property type="project" value="TreeGrafter"/>
</dbReference>
<dbReference type="PROSITE" id="PS51294">
    <property type="entry name" value="HTH_MYB"/>
    <property type="match status" value="3"/>
</dbReference>
<dbReference type="GO" id="GO:0005634">
    <property type="term" value="C:nucleus"/>
    <property type="evidence" value="ECO:0007669"/>
    <property type="project" value="TreeGrafter"/>
</dbReference>
<feature type="domain" description="Myb-like" evidence="1">
    <location>
        <begin position="4"/>
        <end position="59"/>
    </location>
</feature>
<name>A0A7C8J8E9_9PEZI</name>
<dbReference type="Pfam" id="PF00249">
    <property type="entry name" value="Myb_DNA-binding"/>
    <property type="match status" value="1"/>
</dbReference>
<dbReference type="CDD" id="cd00167">
    <property type="entry name" value="SANT"/>
    <property type="match status" value="3"/>
</dbReference>
<protein>
    <recommendedName>
        <fullName evidence="5">Myb-like domain-containing protein</fullName>
    </recommendedName>
</protein>
<dbReference type="GO" id="GO:0000278">
    <property type="term" value="P:mitotic cell cycle"/>
    <property type="evidence" value="ECO:0007669"/>
    <property type="project" value="TreeGrafter"/>
</dbReference>
<comment type="caution">
    <text evidence="3">The sequence shown here is derived from an EMBL/GenBank/DDBJ whole genome shotgun (WGS) entry which is preliminary data.</text>
</comment>
<dbReference type="InterPro" id="IPR009057">
    <property type="entry name" value="Homeodomain-like_sf"/>
</dbReference>
<dbReference type="AlphaFoldDB" id="A0A7C8J8E9"/>
<dbReference type="InParanoid" id="A0A7C8J8E9"/>
<evidence type="ECO:0000313" key="3">
    <source>
        <dbReference type="EMBL" id="KAF2973319.1"/>
    </source>
</evidence>
<sequence>MAPPESSERQSWTPQEDRILNAVVTQATQPGQSISWHSVASHLPGRSNKDCRKRWHYKIARDFRKGPWTAAEDEGLRRAVEIHGTKWTKVSEALGSRNGDQCWKRWHDKLDPRIDHSPWTSEEDATLLQVVEKMGTNWRVIVNQHFPRRTPLSAKNRYGILQRRLDNGDPSSVATTMDSGDKTTESLESCIVATSRVPLAAETTATSPLTPSPCASPYSDSNLDMPGEDEILPFPGDELDLQMDTSAPELMYSFDLDQRQDATGASTGDAFPMDLDFWTSHGPLANPGQREDYPLHLGVPSSHGGGVQMQPLPLPGKPTITTAMHAEQAASEESNATEEIKKSKVLHLKVFCDASHLENTLQGVSKAVNEMVINGTVKHVQFSVD</sequence>
<organism evidence="3 4">
    <name type="scientific">Xylaria multiplex</name>
    <dbReference type="NCBI Taxonomy" id="323545"/>
    <lineage>
        <taxon>Eukaryota</taxon>
        <taxon>Fungi</taxon>
        <taxon>Dikarya</taxon>
        <taxon>Ascomycota</taxon>
        <taxon>Pezizomycotina</taxon>
        <taxon>Sordariomycetes</taxon>
        <taxon>Xylariomycetidae</taxon>
        <taxon>Xylariales</taxon>
        <taxon>Xylariaceae</taxon>
        <taxon>Xylaria</taxon>
    </lineage>
</organism>
<dbReference type="PANTHER" id="PTHR45614:SF199">
    <property type="entry name" value="MYB-LIKE TRANSCRIPTION FACTOR (EUROFUNG)-RELATED"/>
    <property type="match status" value="1"/>
</dbReference>
<dbReference type="PROSITE" id="PS50090">
    <property type="entry name" value="MYB_LIKE"/>
    <property type="match status" value="3"/>
</dbReference>
<feature type="domain" description="HTH myb-type" evidence="2">
    <location>
        <begin position="116"/>
        <end position="166"/>
    </location>
</feature>
<feature type="domain" description="HTH myb-type" evidence="2">
    <location>
        <begin position="9"/>
        <end position="56"/>
    </location>
</feature>
<proteinExistence type="predicted"/>
<dbReference type="OrthoDB" id="2143914at2759"/>
<dbReference type="GO" id="GO:0045944">
    <property type="term" value="P:positive regulation of transcription by RNA polymerase II"/>
    <property type="evidence" value="ECO:0007669"/>
    <property type="project" value="TreeGrafter"/>
</dbReference>
<feature type="domain" description="Myb-like" evidence="1">
    <location>
        <begin position="60"/>
        <end position="110"/>
    </location>
</feature>
<accession>A0A7C8J8E9</accession>
<dbReference type="PANTHER" id="PTHR45614">
    <property type="entry name" value="MYB PROTEIN-RELATED"/>
    <property type="match status" value="1"/>
</dbReference>
<reference evidence="3 4" key="1">
    <citation type="submission" date="2019-12" db="EMBL/GenBank/DDBJ databases">
        <title>Draft genome sequence of the ascomycete Xylaria multiplex DSM 110363.</title>
        <authorList>
            <person name="Buettner E."/>
            <person name="Kellner H."/>
        </authorList>
    </citation>
    <scope>NUCLEOTIDE SEQUENCE [LARGE SCALE GENOMIC DNA]</scope>
    <source>
        <strain evidence="3 4">DSM 110363</strain>
    </source>
</reference>
<dbReference type="Proteomes" id="UP000481858">
    <property type="component" value="Unassembled WGS sequence"/>
</dbReference>
<dbReference type="Gene3D" id="1.10.10.60">
    <property type="entry name" value="Homeodomain-like"/>
    <property type="match status" value="3"/>
</dbReference>
<dbReference type="EMBL" id="WUBL01000002">
    <property type="protein sequence ID" value="KAF2973319.1"/>
    <property type="molecule type" value="Genomic_DNA"/>
</dbReference>
<dbReference type="GO" id="GO:0000978">
    <property type="term" value="F:RNA polymerase II cis-regulatory region sequence-specific DNA binding"/>
    <property type="evidence" value="ECO:0007669"/>
    <property type="project" value="TreeGrafter"/>
</dbReference>
<keyword evidence="4" id="KW-1185">Reference proteome</keyword>
<feature type="domain" description="HTH myb-type" evidence="2">
    <location>
        <begin position="60"/>
        <end position="114"/>
    </location>
</feature>
<dbReference type="Pfam" id="PF13921">
    <property type="entry name" value="Myb_DNA-bind_6"/>
    <property type="match status" value="1"/>
</dbReference>
<evidence type="ECO:0000313" key="4">
    <source>
        <dbReference type="Proteomes" id="UP000481858"/>
    </source>
</evidence>
<evidence type="ECO:0000259" key="2">
    <source>
        <dbReference type="PROSITE" id="PS51294"/>
    </source>
</evidence>
<dbReference type="InterPro" id="IPR001005">
    <property type="entry name" value="SANT/Myb"/>
</dbReference>
<dbReference type="InterPro" id="IPR050560">
    <property type="entry name" value="MYB_TF"/>
</dbReference>